<dbReference type="FunFam" id="2.40.10.10:FF:000025">
    <property type="entry name" value="serine proteases 1/2"/>
    <property type="match status" value="1"/>
</dbReference>
<dbReference type="MEROPS" id="S01.B23"/>
<dbReference type="InterPro" id="IPR043504">
    <property type="entry name" value="Peptidase_S1_PA_chymotrypsin"/>
</dbReference>
<gene>
    <name evidence="10" type="primary">Dwil\GK17012</name>
    <name evidence="10" type="ORF">Dwil_GK17012</name>
</gene>
<feature type="signal peptide" evidence="8">
    <location>
        <begin position="1"/>
        <end position="17"/>
    </location>
</feature>
<evidence type="ECO:0000256" key="1">
    <source>
        <dbReference type="ARBA" id="ARBA00022670"/>
    </source>
</evidence>
<evidence type="ECO:0000256" key="5">
    <source>
        <dbReference type="ARBA" id="ARBA00023145"/>
    </source>
</evidence>
<evidence type="ECO:0000256" key="3">
    <source>
        <dbReference type="ARBA" id="ARBA00022801"/>
    </source>
</evidence>
<dbReference type="CDD" id="cd00190">
    <property type="entry name" value="Tryp_SPc"/>
    <property type="match status" value="1"/>
</dbReference>
<dbReference type="InterPro" id="IPR018114">
    <property type="entry name" value="TRYPSIN_HIS"/>
</dbReference>
<dbReference type="PhylomeDB" id="B4MKQ3"/>
<dbReference type="GO" id="GO:0004252">
    <property type="term" value="F:serine-type endopeptidase activity"/>
    <property type="evidence" value="ECO:0007669"/>
    <property type="project" value="InterPro"/>
</dbReference>
<accession>B4MKQ3</accession>
<evidence type="ECO:0000256" key="6">
    <source>
        <dbReference type="ARBA" id="ARBA00023157"/>
    </source>
</evidence>
<evidence type="ECO:0000256" key="7">
    <source>
        <dbReference type="RuleBase" id="RU363034"/>
    </source>
</evidence>
<dbReference type="AlphaFoldDB" id="B4MKQ3"/>
<dbReference type="InterPro" id="IPR051333">
    <property type="entry name" value="CLIP_Serine_Protease"/>
</dbReference>
<dbReference type="PRINTS" id="PR00722">
    <property type="entry name" value="CHYMOTRYPSIN"/>
</dbReference>
<dbReference type="STRING" id="7260.B4MKQ3"/>
<evidence type="ECO:0000256" key="4">
    <source>
        <dbReference type="ARBA" id="ARBA00022825"/>
    </source>
</evidence>
<dbReference type="HOGENOM" id="CLU_006842_7_6_1"/>
<evidence type="ECO:0000256" key="8">
    <source>
        <dbReference type="SAM" id="SignalP"/>
    </source>
</evidence>
<dbReference type="SUPFAM" id="SSF50494">
    <property type="entry name" value="Trypsin-like serine proteases"/>
    <property type="match status" value="1"/>
</dbReference>
<evidence type="ECO:0000256" key="2">
    <source>
        <dbReference type="ARBA" id="ARBA00022729"/>
    </source>
</evidence>
<dbReference type="PANTHER" id="PTHR24260:SF134">
    <property type="entry name" value="AT07769P-RELATED"/>
    <property type="match status" value="1"/>
</dbReference>
<evidence type="ECO:0000313" key="11">
    <source>
        <dbReference type="Proteomes" id="UP000007798"/>
    </source>
</evidence>
<dbReference type="GO" id="GO:0006508">
    <property type="term" value="P:proteolysis"/>
    <property type="evidence" value="ECO:0007669"/>
    <property type="project" value="UniProtKB-KW"/>
</dbReference>
<keyword evidence="11" id="KW-1185">Reference proteome</keyword>
<dbReference type="InParanoid" id="B4MKQ3"/>
<keyword evidence="2 8" id="KW-0732">Signal</keyword>
<protein>
    <recommendedName>
        <fullName evidence="9">Peptidase S1 domain-containing protein</fullName>
    </recommendedName>
</protein>
<dbReference type="SMART" id="SM00020">
    <property type="entry name" value="Tryp_SPc"/>
    <property type="match status" value="1"/>
</dbReference>
<evidence type="ECO:0000259" key="9">
    <source>
        <dbReference type="PROSITE" id="PS50240"/>
    </source>
</evidence>
<dbReference type="InterPro" id="IPR009003">
    <property type="entry name" value="Peptidase_S1_PA"/>
</dbReference>
<dbReference type="PROSITE" id="PS00134">
    <property type="entry name" value="TRYPSIN_HIS"/>
    <property type="match status" value="1"/>
</dbReference>
<dbReference type="InterPro" id="IPR033116">
    <property type="entry name" value="TRYPSIN_SER"/>
</dbReference>
<feature type="chain" id="PRO_5002814638" description="Peptidase S1 domain-containing protein" evidence="8">
    <location>
        <begin position="18"/>
        <end position="270"/>
    </location>
</feature>
<sequence>MLFASLIIALTIGLTQSRPNDELVSQGRIAGGTVATESQFPHQVGLSIEEENNLFSWCGGSLISEQYVLTAAHCVEEAIAIVYYLGGVQRLAPQQLMKSLDPSIQLHPDWNPKTLENDIALLKLPQPAILSGCIKPIKLPAIASSYASYDYKMATTSGWGRINDVSTAISNELRYVVRYVESNEDCLYTYANVRPTNICMDTTGGQSTCTGDSGGPLTYFDHTQNAEILIGITSYGKKSGCTQGYPSVFTRVTAYLDWIAAVSGVGHSQS</sequence>
<reference evidence="10 11" key="1">
    <citation type="journal article" date="2007" name="Nature">
        <title>Evolution of genes and genomes on the Drosophila phylogeny.</title>
        <authorList>
            <consortium name="Drosophila 12 Genomes Consortium"/>
            <person name="Clark A.G."/>
            <person name="Eisen M.B."/>
            <person name="Smith D.R."/>
            <person name="Bergman C.M."/>
            <person name="Oliver B."/>
            <person name="Markow T.A."/>
            <person name="Kaufman T.C."/>
            <person name="Kellis M."/>
            <person name="Gelbart W."/>
            <person name="Iyer V.N."/>
            <person name="Pollard D.A."/>
            <person name="Sackton T.B."/>
            <person name="Larracuente A.M."/>
            <person name="Singh N.D."/>
            <person name="Abad J.P."/>
            <person name="Abt D.N."/>
            <person name="Adryan B."/>
            <person name="Aguade M."/>
            <person name="Akashi H."/>
            <person name="Anderson W.W."/>
            <person name="Aquadro C.F."/>
            <person name="Ardell D.H."/>
            <person name="Arguello R."/>
            <person name="Artieri C.G."/>
            <person name="Barbash D.A."/>
            <person name="Barker D."/>
            <person name="Barsanti P."/>
            <person name="Batterham P."/>
            <person name="Batzoglou S."/>
            <person name="Begun D."/>
            <person name="Bhutkar A."/>
            <person name="Blanco E."/>
            <person name="Bosak S.A."/>
            <person name="Bradley R.K."/>
            <person name="Brand A.D."/>
            <person name="Brent M.R."/>
            <person name="Brooks A.N."/>
            <person name="Brown R.H."/>
            <person name="Butlin R.K."/>
            <person name="Caggese C."/>
            <person name="Calvi B.R."/>
            <person name="Bernardo de Carvalho A."/>
            <person name="Caspi A."/>
            <person name="Castrezana S."/>
            <person name="Celniker S.E."/>
            <person name="Chang J.L."/>
            <person name="Chapple C."/>
            <person name="Chatterji S."/>
            <person name="Chinwalla A."/>
            <person name="Civetta A."/>
            <person name="Clifton S.W."/>
            <person name="Comeron J.M."/>
            <person name="Costello J.C."/>
            <person name="Coyne J.A."/>
            <person name="Daub J."/>
            <person name="David R.G."/>
            <person name="Delcher A.L."/>
            <person name="Delehaunty K."/>
            <person name="Do C.B."/>
            <person name="Ebling H."/>
            <person name="Edwards K."/>
            <person name="Eickbush T."/>
            <person name="Evans J.D."/>
            <person name="Filipski A."/>
            <person name="Findeiss S."/>
            <person name="Freyhult E."/>
            <person name="Fulton L."/>
            <person name="Fulton R."/>
            <person name="Garcia A.C."/>
            <person name="Gardiner A."/>
            <person name="Garfield D.A."/>
            <person name="Garvin B.E."/>
            <person name="Gibson G."/>
            <person name="Gilbert D."/>
            <person name="Gnerre S."/>
            <person name="Godfrey J."/>
            <person name="Good R."/>
            <person name="Gotea V."/>
            <person name="Gravely B."/>
            <person name="Greenberg A.J."/>
            <person name="Griffiths-Jones S."/>
            <person name="Gross S."/>
            <person name="Guigo R."/>
            <person name="Gustafson E.A."/>
            <person name="Haerty W."/>
            <person name="Hahn M.W."/>
            <person name="Halligan D.L."/>
            <person name="Halpern A.L."/>
            <person name="Halter G.M."/>
            <person name="Han M.V."/>
            <person name="Heger A."/>
            <person name="Hillier L."/>
            <person name="Hinrichs A.S."/>
            <person name="Holmes I."/>
            <person name="Hoskins R.A."/>
            <person name="Hubisz M.J."/>
            <person name="Hultmark D."/>
            <person name="Huntley M.A."/>
            <person name="Jaffe D.B."/>
            <person name="Jagadeeshan S."/>
            <person name="Jeck W.R."/>
            <person name="Johnson J."/>
            <person name="Jones C.D."/>
            <person name="Jordan W.C."/>
            <person name="Karpen G.H."/>
            <person name="Kataoka E."/>
            <person name="Keightley P.D."/>
            <person name="Kheradpour P."/>
            <person name="Kirkness E.F."/>
            <person name="Koerich L.B."/>
            <person name="Kristiansen K."/>
            <person name="Kudrna D."/>
            <person name="Kulathinal R.J."/>
            <person name="Kumar S."/>
            <person name="Kwok R."/>
            <person name="Lander E."/>
            <person name="Langley C.H."/>
            <person name="Lapoint R."/>
            <person name="Lazzaro B.P."/>
            <person name="Lee S.J."/>
            <person name="Levesque L."/>
            <person name="Li R."/>
            <person name="Lin C.F."/>
            <person name="Lin M.F."/>
            <person name="Lindblad-Toh K."/>
            <person name="Llopart A."/>
            <person name="Long M."/>
            <person name="Low L."/>
            <person name="Lozovsky E."/>
            <person name="Lu J."/>
            <person name="Luo M."/>
            <person name="Machado C.A."/>
            <person name="Makalowski W."/>
            <person name="Marzo M."/>
            <person name="Matsuda M."/>
            <person name="Matzkin L."/>
            <person name="McAllister B."/>
            <person name="McBride C.S."/>
            <person name="McKernan B."/>
            <person name="McKernan K."/>
            <person name="Mendez-Lago M."/>
            <person name="Minx P."/>
            <person name="Mollenhauer M.U."/>
            <person name="Montooth K."/>
            <person name="Mount S.M."/>
            <person name="Mu X."/>
            <person name="Myers E."/>
            <person name="Negre B."/>
            <person name="Newfeld S."/>
            <person name="Nielsen R."/>
            <person name="Noor M.A."/>
            <person name="O'Grady P."/>
            <person name="Pachter L."/>
            <person name="Papaceit M."/>
            <person name="Parisi M.J."/>
            <person name="Parisi M."/>
            <person name="Parts L."/>
            <person name="Pedersen J.S."/>
            <person name="Pesole G."/>
            <person name="Phillippy A.M."/>
            <person name="Ponting C.P."/>
            <person name="Pop M."/>
            <person name="Porcelli D."/>
            <person name="Powell J.R."/>
            <person name="Prohaska S."/>
            <person name="Pruitt K."/>
            <person name="Puig M."/>
            <person name="Quesneville H."/>
            <person name="Ram K.R."/>
            <person name="Rand D."/>
            <person name="Rasmussen M.D."/>
            <person name="Reed L.K."/>
            <person name="Reenan R."/>
            <person name="Reily A."/>
            <person name="Remington K.A."/>
            <person name="Rieger T.T."/>
            <person name="Ritchie M.G."/>
            <person name="Robin C."/>
            <person name="Rogers Y.H."/>
            <person name="Rohde C."/>
            <person name="Rozas J."/>
            <person name="Rubenfield M.J."/>
            <person name="Ruiz A."/>
            <person name="Russo S."/>
            <person name="Salzberg S.L."/>
            <person name="Sanchez-Gracia A."/>
            <person name="Saranga D.J."/>
            <person name="Sato H."/>
            <person name="Schaeffer S.W."/>
            <person name="Schatz M.C."/>
            <person name="Schlenke T."/>
            <person name="Schwartz R."/>
            <person name="Segarra C."/>
            <person name="Singh R.S."/>
            <person name="Sirot L."/>
            <person name="Sirota M."/>
            <person name="Sisneros N.B."/>
            <person name="Smith C.D."/>
            <person name="Smith T.F."/>
            <person name="Spieth J."/>
            <person name="Stage D.E."/>
            <person name="Stark A."/>
            <person name="Stephan W."/>
            <person name="Strausberg R.L."/>
            <person name="Strempel S."/>
            <person name="Sturgill D."/>
            <person name="Sutton G."/>
            <person name="Sutton G.G."/>
            <person name="Tao W."/>
            <person name="Teichmann S."/>
            <person name="Tobari Y.N."/>
            <person name="Tomimura Y."/>
            <person name="Tsolas J.M."/>
            <person name="Valente V.L."/>
            <person name="Venter E."/>
            <person name="Venter J.C."/>
            <person name="Vicario S."/>
            <person name="Vieira F.G."/>
            <person name="Vilella A.J."/>
            <person name="Villasante A."/>
            <person name="Walenz B."/>
            <person name="Wang J."/>
            <person name="Wasserman M."/>
            <person name="Watts T."/>
            <person name="Wilson D."/>
            <person name="Wilson R.K."/>
            <person name="Wing R.A."/>
            <person name="Wolfner M.F."/>
            <person name="Wong A."/>
            <person name="Wong G.K."/>
            <person name="Wu C.I."/>
            <person name="Wu G."/>
            <person name="Yamamoto D."/>
            <person name="Yang H.P."/>
            <person name="Yang S.P."/>
            <person name="Yorke J.A."/>
            <person name="Yoshida K."/>
            <person name="Zdobnov E."/>
            <person name="Zhang P."/>
            <person name="Zhang Y."/>
            <person name="Zimin A.V."/>
            <person name="Baldwin J."/>
            <person name="Abdouelleil A."/>
            <person name="Abdulkadir J."/>
            <person name="Abebe A."/>
            <person name="Abera B."/>
            <person name="Abreu J."/>
            <person name="Acer S.C."/>
            <person name="Aftuck L."/>
            <person name="Alexander A."/>
            <person name="An P."/>
            <person name="Anderson E."/>
            <person name="Anderson S."/>
            <person name="Arachi H."/>
            <person name="Azer M."/>
            <person name="Bachantsang P."/>
            <person name="Barry A."/>
            <person name="Bayul T."/>
            <person name="Berlin A."/>
            <person name="Bessette D."/>
            <person name="Bloom T."/>
            <person name="Blye J."/>
            <person name="Boguslavskiy L."/>
            <person name="Bonnet C."/>
            <person name="Boukhgalter B."/>
            <person name="Bourzgui I."/>
            <person name="Brown A."/>
            <person name="Cahill P."/>
            <person name="Channer S."/>
            <person name="Cheshatsang Y."/>
            <person name="Chuda L."/>
            <person name="Citroen M."/>
            <person name="Collymore A."/>
            <person name="Cooke P."/>
            <person name="Costello M."/>
            <person name="D'Aco K."/>
            <person name="Daza R."/>
            <person name="De Haan G."/>
            <person name="DeGray S."/>
            <person name="DeMaso C."/>
            <person name="Dhargay N."/>
            <person name="Dooley K."/>
            <person name="Dooley E."/>
            <person name="Doricent M."/>
            <person name="Dorje P."/>
            <person name="Dorjee K."/>
            <person name="Dupes A."/>
            <person name="Elong R."/>
            <person name="Falk J."/>
            <person name="Farina A."/>
            <person name="Faro S."/>
            <person name="Ferguson D."/>
            <person name="Fisher S."/>
            <person name="Foley C.D."/>
            <person name="Franke A."/>
            <person name="Friedrich D."/>
            <person name="Gadbois L."/>
            <person name="Gearin G."/>
            <person name="Gearin C.R."/>
            <person name="Giannoukos G."/>
            <person name="Goode T."/>
            <person name="Graham J."/>
            <person name="Grandbois E."/>
            <person name="Grewal S."/>
            <person name="Gyaltsen K."/>
            <person name="Hafez N."/>
            <person name="Hagos B."/>
            <person name="Hall J."/>
            <person name="Henson C."/>
            <person name="Hollinger A."/>
            <person name="Honan T."/>
            <person name="Huard M.D."/>
            <person name="Hughes L."/>
            <person name="Hurhula B."/>
            <person name="Husby M.E."/>
            <person name="Kamat A."/>
            <person name="Kanga B."/>
            <person name="Kashin S."/>
            <person name="Khazanovich D."/>
            <person name="Kisner P."/>
            <person name="Lance K."/>
            <person name="Lara M."/>
            <person name="Lee W."/>
            <person name="Lennon N."/>
            <person name="Letendre F."/>
            <person name="LeVine R."/>
            <person name="Lipovsky A."/>
            <person name="Liu X."/>
            <person name="Liu J."/>
            <person name="Liu S."/>
            <person name="Lokyitsang T."/>
            <person name="Lokyitsang Y."/>
            <person name="Lubonja R."/>
            <person name="Lui A."/>
            <person name="MacDonald P."/>
            <person name="Magnisalis V."/>
            <person name="Maru K."/>
            <person name="Matthews C."/>
            <person name="McCusker W."/>
            <person name="McDonough S."/>
            <person name="Mehta T."/>
            <person name="Meldrim J."/>
            <person name="Meneus L."/>
            <person name="Mihai O."/>
            <person name="Mihalev A."/>
            <person name="Mihova T."/>
            <person name="Mittelman R."/>
            <person name="Mlenga V."/>
            <person name="Montmayeur A."/>
            <person name="Mulrain L."/>
            <person name="Navidi A."/>
            <person name="Naylor J."/>
            <person name="Negash T."/>
            <person name="Nguyen T."/>
            <person name="Nguyen N."/>
            <person name="Nicol R."/>
            <person name="Norbu C."/>
            <person name="Norbu N."/>
            <person name="Novod N."/>
            <person name="O'Neill B."/>
            <person name="Osman S."/>
            <person name="Markiewicz E."/>
            <person name="Oyono O.L."/>
            <person name="Patti C."/>
            <person name="Phunkhang P."/>
            <person name="Pierre F."/>
            <person name="Priest M."/>
            <person name="Raghuraman S."/>
            <person name="Rege F."/>
            <person name="Reyes R."/>
            <person name="Rise C."/>
            <person name="Rogov P."/>
            <person name="Ross K."/>
            <person name="Ryan E."/>
            <person name="Settipalli S."/>
            <person name="Shea T."/>
            <person name="Sherpa N."/>
            <person name="Shi L."/>
            <person name="Shih D."/>
            <person name="Sparrow T."/>
            <person name="Spaulding J."/>
            <person name="Stalker J."/>
            <person name="Stange-Thomann N."/>
            <person name="Stavropoulos S."/>
            <person name="Stone C."/>
            <person name="Strader C."/>
            <person name="Tesfaye S."/>
            <person name="Thomson T."/>
            <person name="Thoulutsang Y."/>
            <person name="Thoulutsang D."/>
            <person name="Topham K."/>
            <person name="Topping I."/>
            <person name="Tsamla T."/>
            <person name="Vassiliev H."/>
            <person name="Vo A."/>
            <person name="Wangchuk T."/>
            <person name="Wangdi T."/>
            <person name="Weiand M."/>
            <person name="Wilkinson J."/>
            <person name="Wilson A."/>
            <person name="Yadav S."/>
            <person name="Young G."/>
            <person name="Yu Q."/>
            <person name="Zembek L."/>
            <person name="Zhong D."/>
            <person name="Zimmer A."/>
            <person name="Zwirko Z."/>
            <person name="Jaffe D.B."/>
            <person name="Alvarez P."/>
            <person name="Brockman W."/>
            <person name="Butler J."/>
            <person name="Chin C."/>
            <person name="Gnerre S."/>
            <person name="Grabherr M."/>
            <person name="Kleber M."/>
            <person name="Mauceli E."/>
            <person name="MacCallum I."/>
        </authorList>
    </citation>
    <scope>NUCLEOTIDE SEQUENCE [LARGE SCALE GENOMIC DNA]</scope>
    <source>
        <strain evidence="11">Tucson 14030-0811.24</strain>
    </source>
</reference>
<dbReference type="FunFam" id="2.40.10.10:FF:000068">
    <property type="entry name" value="transmembrane protease serine 2"/>
    <property type="match status" value="1"/>
</dbReference>
<dbReference type="InterPro" id="IPR001314">
    <property type="entry name" value="Peptidase_S1A"/>
</dbReference>
<dbReference type="EMBL" id="CH963847">
    <property type="protein sequence ID" value="EDW72759.1"/>
    <property type="molecule type" value="Genomic_DNA"/>
</dbReference>
<feature type="domain" description="Peptidase S1" evidence="9">
    <location>
        <begin position="29"/>
        <end position="264"/>
    </location>
</feature>
<keyword evidence="3 7" id="KW-0378">Hydrolase</keyword>
<name>B4MKQ3_DROWI</name>
<organism evidence="10 11">
    <name type="scientific">Drosophila willistoni</name>
    <name type="common">Fruit fly</name>
    <dbReference type="NCBI Taxonomy" id="7260"/>
    <lineage>
        <taxon>Eukaryota</taxon>
        <taxon>Metazoa</taxon>
        <taxon>Ecdysozoa</taxon>
        <taxon>Arthropoda</taxon>
        <taxon>Hexapoda</taxon>
        <taxon>Insecta</taxon>
        <taxon>Pterygota</taxon>
        <taxon>Neoptera</taxon>
        <taxon>Endopterygota</taxon>
        <taxon>Diptera</taxon>
        <taxon>Brachycera</taxon>
        <taxon>Muscomorpha</taxon>
        <taxon>Ephydroidea</taxon>
        <taxon>Drosophilidae</taxon>
        <taxon>Drosophila</taxon>
        <taxon>Sophophora</taxon>
    </lineage>
</organism>
<dbReference type="OrthoDB" id="5565075at2759"/>
<keyword evidence="6" id="KW-1015">Disulfide bond</keyword>
<dbReference type="InterPro" id="IPR001254">
    <property type="entry name" value="Trypsin_dom"/>
</dbReference>
<dbReference type="FunCoup" id="B4MKQ3">
    <property type="interactions" value="2"/>
</dbReference>
<dbReference type="Gene3D" id="2.40.10.10">
    <property type="entry name" value="Trypsin-like serine proteases"/>
    <property type="match status" value="2"/>
</dbReference>
<keyword evidence="4 7" id="KW-0720">Serine protease</keyword>
<dbReference type="Pfam" id="PF00089">
    <property type="entry name" value="Trypsin"/>
    <property type="match status" value="1"/>
</dbReference>
<dbReference type="eggNOG" id="KOG3627">
    <property type="taxonomic scope" value="Eukaryota"/>
</dbReference>
<keyword evidence="1 7" id="KW-0645">Protease</keyword>
<dbReference type="PROSITE" id="PS00135">
    <property type="entry name" value="TRYPSIN_SER"/>
    <property type="match status" value="1"/>
</dbReference>
<dbReference type="PANTHER" id="PTHR24260">
    <property type="match status" value="1"/>
</dbReference>
<dbReference type="OMA" id="NEDCEYS"/>
<dbReference type="Proteomes" id="UP000007798">
    <property type="component" value="Unassembled WGS sequence"/>
</dbReference>
<evidence type="ECO:0000313" key="10">
    <source>
        <dbReference type="EMBL" id="EDW72759.1"/>
    </source>
</evidence>
<dbReference type="PROSITE" id="PS50240">
    <property type="entry name" value="TRYPSIN_DOM"/>
    <property type="match status" value="1"/>
</dbReference>
<dbReference type="SMR" id="B4MKQ3"/>
<keyword evidence="5" id="KW-0865">Zymogen</keyword>
<proteinExistence type="predicted"/>
<dbReference type="KEGG" id="dwi:6639493"/>